<gene>
    <name evidence="1" type="ORF">BN2475_550019</name>
</gene>
<dbReference type="AlphaFoldDB" id="A0A1N7SD94"/>
<dbReference type="STRING" id="1247936.BN2475_550019"/>
<proteinExistence type="predicted"/>
<sequence length="36" mass="4240">MRMGDVWFVPRAPIWWRLRSISDAPLSTFHLHMSAA</sequence>
<organism evidence="1 2">
    <name type="scientific">Paraburkholderia ribeironis</name>
    <dbReference type="NCBI Taxonomy" id="1247936"/>
    <lineage>
        <taxon>Bacteria</taxon>
        <taxon>Pseudomonadati</taxon>
        <taxon>Pseudomonadota</taxon>
        <taxon>Betaproteobacteria</taxon>
        <taxon>Burkholderiales</taxon>
        <taxon>Burkholderiaceae</taxon>
        <taxon>Paraburkholderia</taxon>
    </lineage>
</organism>
<name>A0A1N7SD94_9BURK</name>
<accession>A0A1N7SD94</accession>
<evidence type="ECO:0000313" key="2">
    <source>
        <dbReference type="Proteomes" id="UP000187012"/>
    </source>
</evidence>
<dbReference type="EMBL" id="CYGX02000055">
    <property type="protein sequence ID" value="SIT45378.1"/>
    <property type="molecule type" value="Genomic_DNA"/>
</dbReference>
<keyword evidence="2" id="KW-1185">Reference proteome</keyword>
<protein>
    <submittedName>
        <fullName evidence="1">Uncharacterized protein</fullName>
    </submittedName>
</protein>
<dbReference type="Proteomes" id="UP000187012">
    <property type="component" value="Unassembled WGS sequence"/>
</dbReference>
<evidence type="ECO:0000313" key="1">
    <source>
        <dbReference type="EMBL" id="SIT45378.1"/>
    </source>
</evidence>
<reference evidence="1 2" key="1">
    <citation type="submission" date="2016-12" db="EMBL/GenBank/DDBJ databases">
        <authorList>
            <person name="Song W.-J."/>
            <person name="Kurnit D.M."/>
        </authorList>
    </citation>
    <scope>NUCLEOTIDE SEQUENCE [LARGE SCALE GENOMIC DNA]</scope>
    <source>
        <strain evidence="1 2">STM7296</strain>
    </source>
</reference>